<keyword evidence="3" id="KW-1185">Reference proteome</keyword>
<sequence>MVADFERGGGRLGLVGCYGGRVTERKGGGRLVRVEKRGSTRLWKLWLGFAKGVGDGGFARGKWWWWSGSKGGKGEMEGEEMAVGQHKRKRMGEEGFQPKRKKEERILQEED</sequence>
<feature type="compositionally biased region" description="Basic and acidic residues" evidence="1">
    <location>
        <begin position="91"/>
        <end position="111"/>
    </location>
</feature>
<evidence type="ECO:0000256" key="1">
    <source>
        <dbReference type="SAM" id="MobiDB-lite"/>
    </source>
</evidence>
<name>A0AAP0FV13_9ASPA</name>
<gene>
    <name evidence="2" type="ORF">KSP39_PZI022266</name>
</gene>
<accession>A0AAP0FV13</accession>
<feature type="region of interest" description="Disordered" evidence="1">
    <location>
        <begin position="71"/>
        <end position="111"/>
    </location>
</feature>
<reference evidence="2 3" key="1">
    <citation type="journal article" date="2022" name="Nat. Plants">
        <title>Genomes of leafy and leafless Platanthera orchids illuminate the evolution of mycoheterotrophy.</title>
        <authorList>
            <person name="Li M.H."/>
            <person name="Liu K.W."/>
            <person name="Li Z."/>
            <person name="Lu H.C."/>
            <person name="Ye Q.L."/>
            <person name="Zhang D."/>
            <person name="Wang J.Y."/>
            <person name="Li Y.F."/>
            <person name="Zhong Z.M."/>
            <person name="Liu X."/>
            <person name="Yu X."/>
            <person name="Liu D.K."/>
            <person name="Tu X.D."/>
            <person name="Liu B."/>
            <person name="Hao Y."/>
            <person name="Liao X.Y."/>
            <person name="Jiang Y.T."/>
            <person name="Sun W.H."/>
            <person name="Chen J."/>
            <person name="Chen Y.Q."/>
            <person name="Ai Y."/>
            <person name="Zhai J.W."/>
            <person name="Wu S.S."/>
            <person name="Zhou Z."/>
            <person name="Hsiao Y.Y."/>
            <person name="Wu W.L."/>
            <person name="Chen Y.Y."/>
            <person name="Lin Y.F."/>
            <person name="Hsu J.L."/>
            <person name="Li C.Y."/>
            <person name="Wang Z.W."/>
            <person name="Zhao X."/>
            <person name="Zhong W.Y."/>
            <person name="Ma X.K."/>
            <person name="Ma L."/>
            <person name="Huang J."/>
            <person name="Chen G.Z."/>
            <person name="Huang M.Z."/>
            <person name="Huang L."/>
            <person name="Peng D.H."/>
            <person name="Luo Y.B."/>
            <person name="Zou S.Q."/>
            <person name="Chen S.P."/>
            <person name="Lan S."/>
            <person name="Tsai W.C."/>
            <person name="Van de Peer Y."/>
            <person name="Liu Z.J."/>
        </authorList>
    </citation>
    <scope>NUCLEOTIDE SEQUENCE [LARGE SCALE GENOMIC DNA]</scope>
    <source>
        <strain evidence="2">Lor287</strain>
    </source>
</reference>
<proteinExistence type="predicted"/>
<organism evidence="2 3">
    <name type="scientific">Platanthera zijinensis</name>
    <dbReference type="NCBI Taxonomy" id="2320716"/>
    <lineage>
        <taxon>Eukaryota</taxon>
        <taxon>Viridiplantae</taxon>
        <taxon>Streptophyta</taxon>
        <taxon>Embryophyta</taxon>
        <taxon>Tracheophyta</taxon>
        <taxon>Spermatophyta</taxon>
        <taxon>Magnoliopsida</taxon>
        <taxon>Liliopsida</taxon>
        <taxon>Asparagales</taxon>
        <taxon>Orchidaceae</taxon>
        <taxon>Orchidoideae</taxon>
        <taxon>Orchideae</taxon>
        <taxon>Orchidinae</taxon>
        <taxon>Platanthera</taxon>
    </lineage>
</organism>
<evidence type="ECO:0000313" key="2">
    <source>
        <dbReference type="EMBL" id="KAK8916276.1"/>
    </source>
</evidence>
<dbReference type="EMBL" id="JBBWWQ010000020">
    <property type="protein sequence ID" value="KAK8916276.1"/>
    <property type="molecule type" value="Genomic_DNA"/>
</dbReference>
<evidence type="ECO:0000313" key="3">
    <source>
        <dbReference type="Proteomes" id="UP001418222"/>
    </source>
</evidence>
<protein>
    <submittedName>
        <fullName evidence="2">Uncharacterized protein</fullName>
    </submittedName>
</protein>
<dbReference type="AlphaFoldDB" id="A0AAP0FV13"/>
<comment type="caution">
    <text evidence="2">The sequence shown here is derived from an EMBL/GenBank/DDBJ whole genome shotgun (WGS) entry which is preliminary data.</text>
</comment>
<dbReference type="Proteomes" id="UP001418222">
    <property type="component" value="Unassembled WGS sequence"/>
</dbReference>